<keyword evidence="2" id="KW-0614">Plasmid</keyword>
<dbReference type="EMBL" id="CP130954">
    <property type="protein sequence ID" value="WLF51479.1"/>
    <property type="molecule type" value="Genomic_DNA"/>
</dbReference>
<evidence type="ECO:0008006" key="5">
    <source>
        <dbReference type="Google" id="ProtNLM"/>
    </source>
</evidence>
<organism evidence="2 4">
    <name type="scientific">Rhodococcus opacus</name>
    <name type="common">Nocardia opaca</name>
    <dbReference type="NCBI Taxonomy" id="37919"/>
    <lineage>
        <taxon>Bacteria</taxon>
        <taxon>Bacillati</taxon>
        <taxon>Actinomycetota</taxon>
        <taxon>Actinomycetes</taxon>
        <taxon>Mycobacteriales</taxon>
        <taxon>Nocardiaceae</taxon>
        <taxon>Rhodococcus</taxon>
    </lineage>
</organism>
<dbReference type="SUPFAM" id="SSF56349">
    <property type="entry name" value="DNA breaking-rejoining enzymes"/>
    <property type="match status" value="1"/>
</dbReference>
<dbReference type="InterPro" id="IPR011010">
    <property type="entry name" value="DNA_brk_join_enz"/>
</dbReference>
<gene>
    <name evidence="1" type="ORF">O4328_39545</name>
    <name evidence="2" type="ORF">Q5707_38080</name>
</gene>
<dbReference type="Proteomes" id="UP001231166">
    <property type="component" value="Plasmid pRho-VOC14-C342"/>
</dbReference>
<proteinExistence type="predicted"/>
<geneLocation type="plasmid" evidence="2 4">
    <name>pRho-VOC14-C342</name>
</geneLocation>
<dbReference type="Proteomes" id="UP001066327">
    <property type="component" value="Unassembled WGS sequence"/>
</dbReference>
<reference evidence="1" key="1">
    <citation type="submission" date="2022-12" db="EMBL/GenBank/DDBJ databases">
        <authorList>
            <person name="Krivoruchko A.V."/>
            <person name="Elkin A."/>
        </authorList>
    </citation>
    <scope>NUCLEOTIDE SEQUENCE</scope>
    <source>
        <strain evidence="1">IEGM 249</strain>
    </source>
</reference>
<keyword evidence="3" id="KW-1185">Reference proteome</keyword>
<reference evidence="2" key="2">
    <citation type="submission" date="2023-07" db="EMBL/GenBank/DDBJ databases">
        <title>Genomic analysis of Rhodococcus opacus VOC-14 with glycol ethers degradation activity.</title>
        <authorList>
            <person name="Narkevich D.A."/>
            <person name="Hlushen A.M."/>
            <person name="Akhremchuk A.E."/>
            <person name="Sikolenko M.A."/>
            <person name="Valentovich L.N."/>
        </authorList>
    </citation>
    <scope>NUCLEOTIDE SEQUENCE</scope>
    <source>
        <strain evidence="2">VOC-14</strain>
        <plasmid evidence="2">pRho-VOC14-C342</plasmid>
    </source>
</reference>
<sequence length="276" mass="28924">MRETVELSGPTLHSQAANALKALSRFAVWAIDVGFDLDREVVLVPEVVERYRVTGMRELAPTSRSTEISRLRRVARAVTRRAPWPAPGAGGSRQGLSPPYTEAQIAGYWEAALCQNGPFRVQAMTATLALTAGVGARPGELFAVTAADVIEVDGVVAVVLGPESAGRVVPVRASWVDRLERVATGAGAGPLVASHRAGADQAAALLASFEYPAGLPRLTVARLRSTWLTGVLSDCGVAEIFAAAGIVSGKSFSDLVPYLAVPQVGSLGWRRLTGGS</sequence>
<dbReference type="RefSeq" id="WP_269592628.1">
    <property type="nucleotide sequence ID" value="NZ_JAPWIS010000034.1"/>
</dbReference>
<accession>A0AAX3YSM2</accession>
<evidence type="ECO:0000313" key="4">
    <source>
        <dbReference type="Proteomes" id="UP001231166"/>
    </source>
</evidence>
<name>A0AAX3YSM2_RHOOP</name>
<dbReference type="AlphaFoldDB" id="A0AAX3YSM2"/>
<dbReference type="GO" id="GO:0003677">
    <property type="term" value="F:DNA binding"/>
    <property type="evidence" value="ECO:0007669"/>
    <property type="project" value="InterPro"/>
</dbReference>
<evidence type="ECO:0000313" key="1">
    <source>
        <dbReference type="EMBL" id="MCZ4589667.1"/>
    </source>
</evidence>
<evidence type="ECO:0000313" key="3">
    <source>
        <dbReference type="Proteomes" id="UP001066327"/>
    </source>
</evidence>
<dbReference type="EMBL" id="JAPWIS010000034">
    <property type="protein sequence ID" value="MCZ4589667.1"/>
    <property type="molecule type" value="Genomic_DNA"/>
</dbReference>
<protein>
    <recommendedName>
        <fullName evidence="5">Tyr recombinase domain-containing protein</fullName>
    </recommendedName>
</protein>
<evidence type="ECO:0000313" key="2">
    <source>
        <dbReference type="EMBL" id="WLF51479.1"/>
    </source>
</evidence>